<reference evidence="3 4" key="1">
    <citation type="submission" date="2015-03" db="EMBL/GenBank/DDBJ databases">
        <title>Genomics and transcriptomics of the oil-accumulating basidiomycete yeast T. oleaginosus allow insights into substrate utilization and the diverse evolutionary trajectories of mating systems in fungi.</title>
        <authorList>
            <consortium name="DOE Joint Genome Institute"/>
            <person name="Kourist R."/>
            <person name="Kracht O."/>
            <person name="Bracharz F."/>
            <person name="Lipzen A."/>
            <person name="Nolan M."/>
            <person name="Ohm R."/>
            <person name="Grigoriev I."/>
            <person name="Sun S."/>
            <person name="Heitman J."/>
            <person name="Bruck T."/>
            <person name="Nowrousian M."/>
        </authorList>
    </citation>
    <scope>NUCLEOTIDE SEQUENCE [LARGE SCALE GENOMIC DNA]</scope>
    <source>
        <strain evidence="3 4">IBC0246</strain>
    </source>
</reference>
<dbReference type="AlphaFoldDB" id="A0A0J1AY22"/>
<dbReference type="EMBL" id="KQ087239">
    <property type="protein sequence ID" value="KLT40229.1"/>
    <property type="molecule type" value="Genomic_DNA"/>
</dbReference>
<sequence>MGGLSLALALDKRGLTNWMIFEKADGVGGTWWTNRYPGCRCDVPAIAYQHSAHLNPAWSETHPERAEIQHYWEALARGEGLWPRIKLRYTAVRAEWDASDAAYYVVMRSGDGEEHIYRADVLVNACGMLSTPRAGVPGAESFGGRVMHAADWPADLPAEDLRGRVVVVGNGCSGVQIVGALSALPVDVTVVAHTRQWFVPSPRGAPRHSVLHTPSQIARWRRWPLLLRLERVRAQWRMDAKFAWYRTREGAAARKRMEEGIGAWMRAALPEYMRDTVPSYSFGARRLIYEDGYFDALKRNARFVDGRVERITRGSVVLSDGREIPADTIVLATGYDAAAVAFPVVGDADATGNYASRTEWTVYRGIAMPGIPNFFTVFGNNMYLNHISVSSVLEIQAAYIARIVAAMRDHGVRRLAVTRAAADAYHTWLDERLRLMVWYEVASFWRAGGTGRIFTHYPGSVKRLWWENTWPRWDDWEGAEPMRRWRRIRRVLWLLVVVVAAWVSRGRVLGQRIASILAPRVRVLAAMEAVRRRIADSK</sequence>
<evidence type="ECO:0000313" key="3">
    <source>
        <dbReference type="EMBL" id="KLT40229.1"/>
    </source>
</evidence>
<dbReference type="PANTHER" id="PTHR42877">
    <property type="entry name" value="L-ORNITHINE N(5)-MONOOXYGENASE-RELATED"/>
    <property type="match status" value="1"/>
</dbReference>
<accession>A0A0J1AY22</accession>
<organism evidence="3 4">
    <name type="scientific">Cutaneotrichosporon oleaginosum</name>
    <dbReference type="NCBI Taxonomy" id="879819"/>
    <lineage>
        <taxon>Eukaryota</taxon>
        <taxon>Fungi</taxon>
        <taxon>Dikarya</taxon>
        <taxon>Basidiomycota</taxon>
        <taxon>Agaricomycotina</taxon>
        <taxon>Tremellomycetes</taxon>
        <taxon>Trichosporonales</taxon>
        <taxon>Trichosporonaceae</taxon>
        <taxon>Cutaneotrichosporon</taxon>
    </lineage>
</organism>
<name>A0A0J1AY22_9TREE</name>
<comment type="similarity">
    <text evidence="1">Belongs to the FAD-binding monooxygenase family.</text>
</comment>
<dbReference type="Pfam" id="PF13450">
    <property type="entry name" value="NAD_binding_8"/>
    <property type="match status" value="1"/>
</dbReference>
<protein>
    <submittedName>
        <fullName evidence="3">FAD/NAD(P)-binding domain-containing protein</fullName>
    </submittedName>
</protein>
<dbReference type="SUPFAM" id="SSF51905">
    <property type="entry name" value="FAD/NAD(P)-binding domain"/>
    <property type="match status" value="2"/>
</dbReference>
<gene>
    <name evidence="3" type="ORF">CC85DRAFT_287752</name>
</gene>
<dbReference type="Proteomes" id="UP000053611">
    <property type="component" value="Unassembled WGS sequence"/>
</dbReference>
<dbReference type="InterPro" id="IPR051209">
    <property type="entry name" value="FAD-bind_Monooxygenase_sf"/>
</dbReference>
<dbReference type="Pfam" id="PF07992">
    <property type="entry name" value="Pyr_redox_2"/>
    <property type="match status" value="1"/>
</dbReference>
<dbReference type="InterPro" id="IPR023753">
    <property type="entry name" value="FAD/NAD-binding_dom"/>
</dbReference>
<feature type="domain" description="FAD/NAD(P)-binding" evidence="2">
    <location>
        <begin position="85"/>
        <end position="196"/>
    </location>
</feature>
<evidence type="ECO:0000259" key="2">
    <source>
        <dbReference type="Pfam" id="PF07992"/>
    </source>
</evidence>
<dbReference type="GO" id="GO:0016491">
    <property type="term" value="F:oxidoreductase activity"/>
    <property type="evidence" value="ECO:0007669"/>
    <property type="project" value="InterPro"/>
</dbReference>
<keyword evidence="4" id="KW-1185">Reference proteome</keyword>
<dbReference type="PANTHER" id="PTHR42877:SF4">
    <property type="entry name" value="FAD_NAD(P)-BINDING DOMAIN-CONTAINING PROTEIN-RELATED"/>
    <property type="match status" value="1"/>
</dbReference>
<proteinExistence type="inferred from homology"/>
<dbReference type="InterPro" id="IPR036188">
    <property type="entry name" value="FAD/NAD-bd_sf"/>
</dbReference>
<evidence type="ECO:0000256" key="1">
    <source>
        <dbReference type="ARBA" id="ARBA00010139"/>
    </source>
</evidence>
<evidence type="ECO:0000313" key="4">
    <source>
        <dbReference type="Proteomes" id="UP000053611"/>
    </source>
</evidence>
<dbReference type="OrthoDB" id="74360at2759"/>
<dbReference type="Gene3D" id="3.50.50.60">
    <property type="entry name" value="FAD/NAD(P)-binding domain"/>
    <property type="match status" value="3"/>
</dbReference>